<keyword evidence="4" id="KW-1185">Reference proteome</keyword>
<dbReference type="Proteomes" id="UP001164819">
    <property type="component" value="Chromosome"/>
</dbReference>
<accession>A0A9E9P0M7</accession>
<evidence type="ECO:0000256" key="1">
    <source>
        <dbReference type="SAM" id="Phobius"/>
    </source>
</evidence>
<keyword evidence="1" id="KW-0472">Membrane</keyword>
<evidence type="ECO:0008006" key="5">
    <source>
        <dbReference type="Google" id="ProtNLM"/>
    </source>
</evidence>
<dbReference type="EMBL" id="CP098248">
    <property type="protein sequence ID" value="WAV97772.1"/>
    <property type="molecule type" value="Genomic_DNA"/>
</dbReference>
<feature type="transmembrane region" description="Helical" evidence="1">
    <location>
        <begin position="68"/>
        <end position="101"/>
    </location>
</feature>
<reference evidence="2" key="2">
    <citation type="journal article" date="2022" name="Front. Microbiol.">
        <title>New perspectives on an old grouping: The genomic and phenotypic variability of Oxalobacter formigenes and the implications for calcium oxalate stone prevention.</title>
        <authorList>
            <person name="Chmiel J.A."/>
            <person name="Carr C."/>
            <person name="Stuivenberg G.A."/>
            <person name="Venema R."/>
            <person name="Chanyi R.M."/>
            <person name="Al K.F."/>
            <person name="Giguere D."/>
            <person name="Say H."/>
            <person name="Akouris P.P."/>
            <person name="Dominguez Romero S.A."/>
            <person name="Kwong A."/>
            <person name="Tai V."/>
            <person name="Koval S.F."/>
            <person name="Razvi H."/>
            <person name="Bjazevic J."/>
            <person name="Burton J.P."/>
        </authorList>
    </citation>
    <scope>NUCLEOTIDE SEQUENCE</scope>
    <source>
        <strain evidence="2">OxK</strain>
    </source>
</reference>
<dbReference type="EMBL" id="CP098251">
    <property type="protein sequence ID" value="WAV91970.1"/>
    <property type="molecule type" value="Genomic_DNA"/>
</dbReference>
<evidence type="ECO:0000313" key="4">
    <source>
        <dbReference type="Proteomes" id="UP001164794"/>
    </source>
</evidence>
<organism evidence="2">
    <name type="scientific">Oxalobacter aliiformigenes</name>
    <dbReference type="NCBI Taxonomy" id="2946593"/>
    <lineage>
        <taxon>Bacteria</taxon>
        <taxon>Pseudomonadati</taxon>
        <taxon>Pseudomonadota</taxon>
        <taxon>Betaproteobacteria</taxon>
        <taxon>Burkholderiales</taxon>
        <taxon>Oxalobacteraceae</taxon>
        <taxon>Oxalobacter</taxon>
    </lineage>
</organism>
<proteinExistence type="predicted"/>
<protein>
    <recommendedName>
        <fullName evidence="5">Transmembrane protein</fullName>
    </recommendedName>
</protein>
<gene>
    <name evidence="3" type="ORF">NB645_03325</name>
    <name evidence="2" type="ORF">NB646_04420</name>
</gene>
<dbReference type="Proteomes" id="UP001164794">
    <property type="component" value="Chromosome"/>
</dbReference>
<dbReference type="AlphaFoldDB" id="A0A9E9P0M7"/>
<dbReference type="RefSeq" id="WP_269265310.1">
    <property type="nucleotide sequence ID" value="NZ_CP098248.1"/>
</dbReference>
<evidence type="ECO:0000313" key="2">
    <source>
        <dbReference type="EMBL" id="WAV91970.1"/>
    </source>
</evidence>
<keyword evidence="1" id="KW-1133">Transmembrane helix</keyword>
<keyword evidence="1" id="KW-0812">Transmembrane</keyword>
<name>A0A9E9P0M7_9BURK</name>
<evidence type="ECO:0000313" key="3">
    <source>
        <dbReference type="EMBL" id="WAV97772.1"/>
    </source>
</evidence>
<sequence length="123" mass="14765">MASEIYHSPYINTLRATAWWLYVFHAVCFLLTLGMLSFIPLILNYLARPKAVNTFVYTHHTWQIRSFWWYFIWGALGWILYFTLIGIPVAFIIWVLAWAWYAWRIIKGFLNLNDNIPMPYPEN</sequence>
<reference evidence="3" key="1">
    <citation type="journal article" date="2022" name="Front. Microbiol.">
        <title>New perspectives on an old grouping: The genomic and phenotypic variability of Oxalobacter formigenes and the implications for calcium oxalate stone prevention.</title>
        <authorList>
            <person name="Chmiel J.A."/>
            <person name="Carr C."/>
            <person name="Stuivenberg G.A."/>
            <person name="Venema R."/>
            <person name="Chanyi R.M."/>
            <person name="Al K.F."/>
            <person name="Giguere D."/>
            <person name="Say H."/>
            <person name="Akouris P.P."/>
            <person name="Dominguez Romero S.A."/>
            <person name="Kwong A."/>
            <person name="Tai V."/>
            <person name="Koval S.F."/>
            <person name="Razvi H."/>
            <person name="Bjazevic J."/>
            <person name="Burton J.P."/>
        </authorList>
    </citation>
    <scope>NUCLEOTIDE SEQUENCE</scope>
    <source>
        <strain evidence="3">HOxNP-1</strain>
    </source>
</reference>
<feature type="transmembrane region" description="Helical" evidence="1">
    <location>
        <begin position="20"/>
        <end position="47"/>
    </location>
</feature>